<dbReference type="PANTHER" id="PTHR18063:SF6">
    <property type="entry name" value="UBIQUITIN CARBOXYL-TERMINAL HYDROLASE"/>
    <property type="match status" value="1"/>
</dbReference>
<dbReference type="GO" id="GO:0016807">
    <property type="term" value="F:cysteine-type carboxypeptidase activity"/>
    <property type="evidence" value="ECO:0007669"/>
    <property type="project" value="TreeGrafter"/>
</dbReference>
<evidence type="ECO:0000256" key="1">
    <source>
        <dbReference type="SAM" id="MobiDB-lite"/>
    </source>
</evidence>
<feature type="region of interest" description="Disordered" evidence="1">
    <location>
        <begin position="1"/>
        <end position="323"/>
    </location>
</feature>
<feature type="compositionally biased region" description="Polar residues" evidence="1">
    <location>
        <begin position="710"/>
        <end position="722"/>
    </location>
</feature>
<feature type="compositionally biased region" description="Basic and acidic residues" evidence="1">
    <location>
        <begin position="763"/>
        <end position="772"/>
    </location>
</feature>
<dbReference type="Proteomes" id="UP000192596">
    <property type="component" value="Unassembled WGS sequence"/>
</dbReference>
<dbReference type="AlphaFoldDB" id="A0A1V8SX00"/>
<gene>
    <name evidence="3" type="ORF">B0A48_10348</name>
</gene>
<proteinExistence type="predicted"/>
<dbReference type="GO" id="GO:1990380">
    <property type="term" value="F:K48-linked deubiquitinase activity"/>
    <property type="evidence" value="ECO:0007669"/>
    <property type="project" value="InterPro"/>
</dbReference>
<dbReference type="OrthoDB" id="10261212at2759"/>
<feature type="domain" description="MINDY deubiquitinase" evidence="2">
    <location>
        <begin position="323"/>
        <end position="609"/>
    </location>
</feature>
<feature type="compositionally biased region" description="Basic residues" evidence="1">
    <location>
        <begin position="820"/>
        <end position="831"/>
    </location>
</feature>
<feature type="compositionally biased region" description="Pro residues" evidence="1">
    <location>
        <begin position="255"/>
        <end position="265"/>
    </location>
</feature>
<dbReference type="GO" id="GO:0005829">
    <property type="term" value="C:cytosol"/>
    <property type="evidence" value="ECO:0007669"/>
    <property type="project" value="TreeGrafter"/>
</dbReference>
<feature type="compositionally biased region" description="Polar residues" evidence="1">
    <location>
        <begin position="151"/>
        <end position="172"/>
    </location>
</feature>
<sequence length="874" mass="94776">MVTRKPVGPTLDTTTQQGGQNRPPYPATPVVDSSKFPASTNSIYSPSLDSSPAFDLVDMEQARQKQRRDSDVSSHGTWDSDGDEDRRTPDEGDIPQPLRITPSKQNLGRPDHERKDERETLPAALRPGPASGETAALRSSQDSQRHEQANPWANETQTHGNLESNNPYLRNQTTGATAAWPPYPATPSSQEPPAPSSAPPAPPVELPTIQTPSAEMSQMLLKGDAPHDAAESQNAWATQKQPTPEEKWNSAPEVAYPPPPGPPPMTHNLMDQDQPISQHLTGTVSSRTSPPTIAIPPPATSTQPRNSIPETPGTRNRRQKSEHYQIKHVNWLDGTTMRQSPILTQNANGPCPLLALVNALVLSTPREADTALLETLRTREQVSLGLMLDAVFDELMSGRRGDTAQELPDVSELYAFLLALHTGMNVNPRFVPPMNVNSMTGVQSTRSGGFEQTREMRLYATFGLPLVHGWVPSNSAPAYDAFSRTAQTFEDAQNVQFAESELEDKLRSEGLSGAEQQTLQDIHTVKSFLNNWPTQLTDHGLETMSRTLPSGQVAILFRNDHFSTLYKEPKHGALMTLVTDAGYGSHDEIVWESLVDVNGAASEMFSGDFRVVSHQQDARLNQGNSGGGNDGWETVPMRNRNPQPVAAEEQPPPLPGPRPTSFQASTPQTHVMSPSEQEDHDLALALQLQEEEESSHRQAEAQRRRDTELSEQFLSRESTSGPPTIPPRRGAGRVPSAGGVRPGVTRPTAPGDPEAPPSYAQSRVDRPYREDGTTPAPVAQGNPLNAYDALRRQQQQPGFSPGPTLQHQQTGSIAGSPQTHGRRPSAGRGRRTSQGVPGAFGSVAPGGGMGGGGRPHVPPQKGTVQEAEERCSVM</sequence>
<feature type="compositionally biased region" description="Gly residues" evidence="1">
    <location>
        <begin position="844"/>
        <end position="854"/>
    </location>
</feature>
<feature type="compositionally biased region" description="Polar residues" evidence="1">
    <location>
        <begin position="231"/>
        <end position="242"/>
    </location>
</feature>
<dbReference type="GO" id="GO:0004843">
    <property type="term" value="F:cysteine-type deubiquitinase activity"/>
    <property type="evidence" value="ECO:0007669"/>
    <property type="project" value="InterPro"/>
</dbReference>
<dbReference type="InterPro" id="IPR033979">
    <property type="entry name" value="MINDY_domain"/>
</dbReference>
<dbReference type="EMBL" id="NAJO01000024">
    <property type="protein sequence ID" value="OQO03683.1"/>
    <property type="molecule type" value="Genomic_DNA"/>
</dbReference>
<dbReference type="GO" id="GO:0071108">
    <property type="term" value="P:protein K48-linked deubiquitination"/>
    <property type="evidence" value="ECO:0007669"/>
    <property type="project" value="TreeGrafter"/>
</dbReference>
<dbReference type="STRING" id="1507870.A0A1V8SX00"/>
<comment type="caution">
    <text evidence="3">The sequence shown here is derived from an EMBL/GenBank/DDBJ whole genome shotgun (WGS) entry which is preliminary data.</text>
</comment>
<feature type="compositionally biased region" description="Polar residues" evidence="1">
    <location>
        <begin position="269"/>
        <end position="287"/>
    </location>
</feature>
<dbReference type="PANTHER" id="PTHR18063">
    <property type="entry name" value="NF-E2 INDUCIBLE PROTEIN"/>
    <property type="match status" value="1"/>
</dbReference>
<dbReference type="Pfam" id="PF04424">
    <property type="entry name" value="MINDY_DUB"/>
    <property type="match status" value="1"/>
</dbReference>
<dbReference type="InParanoid" id="A0A1V8SX00"/>
<evidence type="ECO:0000259" key="2">
    <source>
        <dbReference type="Pfam" id="PF04424"/>
    </source>
</evidence>
<organism evidence="3 4">
    <name type="scientific">Cryoendolithus antarcticus</name>
    <dbReference type="NCBI Taxonomy" id="1507870"/>
    <lineage>
        <taxon>Eukaryota</taxon>
        <taxon>Fungi</taxon>
        <taxon>Dikarya</taxon>
        <taxon>Ascomycota</taxon>
        <taxon>Pezizomycotina</taxon>
        <taxon>Dothideomycetes</taxon>
        <taxon>Dothideomycetidae</taxon>
        <taxon>Cladosporiales</taxon>
        <taxon>Cladosporiaceae</taxon>
        <taxon>Cryoendolithus</taxon>
    </lineage>
</organism>
<feature type="compositionally biased region" description="Polar residues" evidence="1">
    <location>
        <begin position="11"/>
        <end position="20"/>
    </location>
</feature>
<reference evidence="4" key="1">
    <citation type="submission" date="2017-03" db="EMBL/GenBank/DDBJ databases">
        <title>Genomes of endolithic fungi from Antarctica.</title>
        <authorList>
            <person name="Coleine C."/>
            <person name="Masonjones S."/>
            <person name="Stajich J.E."/>
        </authorList>
    </citation>
    <scope>NUCLEOTIDE SEQUENCE [LARGE SCALE GENOMIC DNA]</scope>
    <source>
        <strain evidence="4">CCFEE 5527</strain>
    </source>
</reference>
<dbReference type="InterPro" id="IPR007518">
    <property type="entry name" value="MINDY"/>
</dbReference>
<feature type="region of interest" description="Disordered" evidence="1">
    <location>
        <begin position="619"/>
        <end position="874"/>
    </location>
</feature>
<feature type="compositionally biased region" description="Polar residues" evidence="1">
    <location>
        <begin position="792"/>
        <end position="819"/>
    </location>
</feature>
<keyword evidence="4" id="KW-1185">Reference proteome</keyword>
<feature type="compositionally biased region" description="Pro residues" evidence="1">
    <location>
        <begin position="181"/>
        <end position="205"/>
    </location>
</feature>
<feature type="compositionally biased region" description="Basic and acidic residues" evidence="1">
    <location>
        <begin position="60"/>
        <end position="72"/>
    </location>
</feature>
<feature type="compositionally biased region" description="Polar residues" evidence="1">
    <location>
        <begin position="36"/>
        <end position="50"/>
    </location>
</feature>
<feature type="compositionally biased region" description="Polar residues" evidence="1">
    <location>
        <begin position="660"/>
        <end position="675"/>
    </location>
</feature>
<feature type="compositionally biased region" description="Basic and acidic residues" evidence="1">
    <location>
        <begin position="694"/>
        <end position="708"/>
    </location>
</feature>
<evidence type="ECO:0000313" key="3">
    <source>
        <dbReference type="EMBL" id="OQO03683.1"/>
    </source>
</evidence>
<accession>A0A1V8SX00</accession>
<dbReference type="GO" id="GO:0071944">
    <property type="term" value="C:cell periphery"/>
    <property type="evidence" value="ECO:0007669"/>
    <property type="project" value="TreeGrafter"/>
</dbReference>
<name>A0A1V8SX00_9PEZI</name>
<feature type="compositionally biased region" description="Basic and acidic residues" evidence="1">
    <location>
        <begin position="109"/>
        <end position="120"/>
    </location>
</feature>
<protein>
    <recommendedName>
        <fullName evidence="2">MINDY deubiquitinase domain-containing protein</fullName>
    </recommendedName>
</protein>
<evidence type="ECO:0000313" key="4">
    <source>
        <dbReference type="Proteomes" id="UP000192596"/>
    </source>
</evidence>